<dbReference type="PANTHER" id="PTHR35399">
    <property type="entry name" value="SLR8030 PROTEIN"/>
    <property type="match status" value="1"/>
</dbReference>
<keyword evidence="1" id="KW-1133">Transmembrane helix</keyword>
<dbReference type="STRING" id="667129.HMPREF0758_0556"/>
<keyword evidence="1" id="KW-0812">Transmembrane</keyword>
<evidence type="ECO:0000313" key="2">
    <source>
        <dbReference type="EMBL" id="EFE97649.1"/>
    </source>
</evidence>
<keyword evidence="1" id="KW-0472">Membrane</keyword>
<reference evidence="2 3" key="1">
    <citation type="submission" date="2010-01" db="EMBL/GenBank/DDBJ databases">
        <authorList>
            <person name="Muzny D."/>
            <person name="Qin X."/>
            <person name="Deng J."/>
            <person name="Jiang H."/>
            <person name="Liu Y."/>
            <person name="Qu J."/>
            <person name="Song X.-Z."/>
            <person name="Zhang L."/>
            <person name="Thornton R."/>
            <person name="Coyle M."/>
            <person name="Francisco L."/>
            <person name="Jackson L."/>
            <person name="Javaid M."/>
            <person name="Korchina V."/>
            <person name="Kovar C."/>
            <person name="Mata R."/>
            <person name="Mathew T."/>
            <person name="Ngo R."/>
            <person name="Nguyen L."/>
            <person name="Nguyen N."/>
            <person name="Okwuonu G."/>
            <person name="Ongeri F."/>
            <person name="Pham C."/>
            <person name="Simmons D."/>
            <person name="Wilczek-Boney K."/>
            <person name="Hale W."/>
            <person name="Jakkamsetti A."/>
            <person name="Pham P."/>
            <person name="Ruth R."/>
            <person name="San Lucas F."/>
            <person name="Warren J."/>
            <person name="Zhang J."/>
            <person name="Zhao Z."/>
            <person name="Zhou C."/>
            <person name="Zhu D."/>
            <person name="Lee S."/>
            <person name="Bess C."/>
            <person name="Blankenburg K."/>
            <person name="Forbes L."/>
            <person name="Fu Q."/>
            <person name="Gubbala S."/>
            <person name="Hirani K."/>
            <person name="Jayaseelan J.C."/>
            <person name="Lara F."/>
            <person name="Munidasa M."/>
            <person name="Palculict T."/>
            <person name="Patil S."/>
            <person name="Pu L.-L."/>
            <person name="Saada N."/>
            <person name="Tang L."/>
            <person name="Weissenberger G."/>
            <person name="Zhu Y."/>
            <person name="Hemphill L."/>
            <person name="Shang Y."/>
            <person name="Youmans B."/>
            <person name="Ayvaz T."/>
            <person name="Ross M."/>
            <person name="Santibanez J."/>
            <person name="Aqrawi P."/>
            <person name="Gross S."/>
            <person name="Joshi V."/>
            <person name="Fowler G."/>
            <person name="Nazareth L."/>
            <person name="Reid J."/>
            <person name="Worley K."/>
            <person name="Petrosino J."/>
            <person name="Highlander S."/>
            <person name="Gibbs R."/>
        </authorList>
    </citation>
    <scope>NUCLEOTIDE SEQUENCE [LARGE SCALE GENOMIC DNA]</scope>
    <source>
        <strain evidence="2 3">DSM 4582</strain>
    </source>
</reference>
<comment type="caution">
    <text evidence="2">The sequence shown here is derived from an EMBL/GenBank/DDBJ whole genome shotgun (WGS) entry which is preliminary data.</text>
</comment>
<proteinExistence type="predicted"/>
<accession>D4DXA6</accession>
<dbReference type="SUPFAM" id="SSF101898">
    <property type="entry name" value="NHL repeat"/>
    <property type="match status" value="1"/>
</dbReference>
<dbReference type="InterPro" id="IPR006311">
    <property type="entry name" value="TAT_signal"/>
</dbReference>
<dbReference type="PROSITE" id="PS51318">
    <property type="entry name" value="TAT"/>
    <property type="match status" value="1"/>
</dbReference>
<dbReference type="InterPro" id="IPR008557">
    <property type="entry name" value="PhoX"/>
</dbReference>
<name>D4DXA6_SEROD</name>
<evidence type="ECO:0000313" key="3">
    <source>
        <dbReference type="Proteomes" id="UP000005723"/>
    </source>
</evidence>
<dbReference type="Pfam" id="PF05787">
    <property type="entry name" value="PhoX"/>
    <property type="match status" value="1"/>
</dbReference>
<evidence type="ECO:0000256" key="1">
    <source>
        <dbReference type="SAM" id="Phobius"/>
    </source>
</evidence>
<sequence length="643" mass="70032">MTFDRGAVYQEAKIMTNKIEQLNADRLIDPTRRKLLLGSAGAVGLAGFLGGGILSVSAEALAEDLPANKLLGFKGIAASSADEVAIAPGYQAEVLISWGEPLVDGAAAFDANGGNSAADQEKQFGDNNDGMSFFPIDDRHGVMAINNEYVNEQYLFAHGGSKATSLEEVRKSQAGHGVSIVAVKRIGDTQRWEVERPSRYNRRITANSEMQFSGPAAGHPLLQTAADPSGRKVLGTFGNCANGKTPWGTYLTCEENFDTYFGTKQADYKTTPEQQRYTLNVSEPERNWPDFDDRFDVAKNPNEFNRHGWIVEIDPMNPTSTPIKHTALGRFKHENAAVTVARDGRLVVYMGDDERGEHIYKYVSKGKVDVANPANNRGLLDDGTLYVAQFDGDANGTPLKGKGRWIALEFGKNGLTPENGFRDAAEVLIFARKAAAQVGATKMDRPEWIAVNPHDGRAYCTLTNNSKRGEEGMPLNAANPRPKNVYGQIIRWDEGGDATAATFSWDIYVLCGNPIAYPEGVNRGTPNITAENTFNSPDGLGFDKAGRLWILTDGKYSNKGDFQGQGNNQMLVGDPQSGEIRRFMVGPKSCELTGITFTPDYKTMFVNVQHPGEEGDSHFPNNSPRPRSSVLMITRKDGGVIGA</sequence>
<dbReference type="EMBL" id="ADBY01000015">
    <property type="protein sequence ID" value="EFE97649.1"/>
    <property type="molecule type" value="Genomic_DNA"/>
</dbReference>
<dbReference type="HOGENOM" id="CLU_018570_2_0_6"/>
<dbReference type="PANTHER" id="PTHR35399:SF2">
    <property type="entry name" value="DUF839 DOMAIN-CONTAINING PROTEIN"/>
    <property type="match status" value="1"/>
</dbReference>
<protein>
    <submittedName>
        <fullName evidence="2">Tat pathway signal sequence domain protein</fullName>
    </submittedName>
</protein>
<feature type="transmembrane region" description="Helical" evidence="1">
    <location>
        <begin position="35"/>
        <end position="56"/>
    </location>
</feature>
<organism evidence="2 3">
    <name type="scientific">Serratia odorifera DSM 4582</name>
    <dbReference type="NCBI Taxonomy" id="667129"/>
    <lineage>
        <taxon>Bacteria</taxon>
        <taxon>Pseudomonadati</taxon>
        <taxon>Pseudomonadota</taxon>
        <taxon>Gammaproteobacteria</taxon>
        <taxon>Enterobacterales</taxon>
        <taxon>Yersiniaceae</taxon>
        <taxon>Serratia</taxon>
    </lineage>
</organism>
<dbReference type="Proteomes" id="UP000005723">
    <property type="component" value="Unassembled WGS sequence"/>
</dbReference>
<dbReference type="AlphaFoldDB" id="D4DXA6"/>
<keyword evidence="3" id="KW-1185">Reference proteome</keyword>
<gene>
    <name evidence="2" type="ORF">HMPREF0758_0556</name>
</gene>